<gene>
    <name evidence="2" type="ORF">A2930_02435</name>
</gene>
<accession>A0A1F5WZL8</accession>
<evidence type="ECO:0000256" key="1">
    <source>
        <dbReference type="SAM" id="Phobius"/>
    </source>
</evidence>
<sequence>MNTSDLENNKNIRTNYVVLGVALALVSLLYLYFSFFLLKNPAEVQKSAAEKRREELIQSVVSPPPKSFSAEEQAQITKSVSDPKVKTFKTSEQEKLIKSLTEL</sequence>
<reference evidence="2 3" key="1">
    <citation type="journal article" date="2016" name="Nat. Commun.">
        <title>Thousands of microbial genomes shed light on interconnected biogeochemical processes in an aquifer system.</title>
        <authorList>
            <person name="Anantharaman K."/>
            <person name="Brown C.T."/>
            <person name="Hug L.A."/>
            <person name="Sharon I."/>
            <person name="Castelle C.J."/>
            <person name="Probst A.J."/>
            <person name="Thomas B.C."/>
            <person name="Singh A."/>
            <person name="Wilkins M.J."/>
            <person name="Karaoz U."/>
            <person name="Brodie E.L."/>
            <person name="Williams K.H."/>
            <person name="Hubbard S.S."/>
            <person name="Banfield J.F."/>
        </authorList>
    </citation>
    <scope>NUCLEOTIDE SEQUENCE [LARGE SCALE GENOMIC DNA]</scope>
</reference>
<name>A0A1F5WZL8_9BACT</name>
<dbReference type="AlphaFoldDB" id="A0A1F5WZL8"/>
<evidence type="ECO:0000313" key="3">
    <source>
        <dbReference type="Proteomes" id="UP000178114"/>
    </source>
</evidence>
<dbReference type="STRING" id="1798351.A2930_02435"/>
<keyword evidence="1" id="KW-0812">Transmembrane</keyword>
<dbReference type="EMBL" id="MFID01000029">
    <property type="protein sequence ID" value="OGF80761.1"/>
    <property type="molecule type" value="Genomic_DNA"/>
</dbReference>
<evidence type="ECO:0000313" key="2">
    <source>
        <dbReference type="EMBL" id="OGF80761.1"/>
    </source>
</evidence>
<comment type="caution">
    <text evidence="2">The sequence shown here is derived from an EMBL/GenBank/DDBJ whole genome shotgun (WGS) entry which is preliminary data.</text>
</comment>
<keyword evidence="1" id="KW-1133">Transmembrane helix</keyword>
<organism evidence="2 3">
    <name type="scientific">Candidatus Giovannonibacteria bacterium RIFCSPLOWO2_01_FULL_45_34</name>
    <dbReference type="NCBI Taxonomy" id="1798351"/>
    <lineage>
        <taxon>Bacteria</taxon>
        <taxon>Candidatus Giovannoniibacteriota</taxon>
    </lineage>
</organism>
<feature type="transmembrane region" description="Helical" evidence="1">
    <location>
        <begin position="16"/>
        <end position="38"/>
    </location>
</feature>
<proteinExistence type="predicted"/>
<keyword evidence="1" id="KW-0472">Membrane</keyword>
<dbReference type="Proteomes" id="UP000178114">
    <property type="component" value="Unassembled WGS sequence"/>
</dbReference>
<protein>
    <submittedName>
        <fullName evidence="2">Uncharacterized protein</fullName>
    </submittedName>
</protein>